<comment type="similarity">
    <text evidence="2 15">Belongs to the sodium:solute symporter (SSF) (TC 2.A.21) family.</text>
</comment>
<evidence type="ECO:0000256" key="13">
    <source>
        <dbReference type="ARBA" id="ARBA00067214"/>
    </source>
</evidence>
<feature type="transmembrane region" description="Helical" evidence="16">
    <location>
        <begin position="184"/>
        <end position="205"/>
    </location>
</feature>
<dbReference type="NCBIfam" id="TIGR00813">
    <property type="entry name" value="sss"/>
    <property type="match status" value="1"/>
</dbReference>
<evidence type="ECO:0000256" key="6">
    <source>
        <dbReference type="ARBA" id="ARBA00022847"/>
    </source>
</evidence>
<keyword evidence="5 16" id="KW-0812">Transmembrane</keyword>
<dbReference type="GO" id="GO:0031402">
    <property type="term" value="F:sodium ion binding"/>
    <property type="evidence" value="ECO:0007669"/>
    <property type="project" value="UniProtKB-UniRule"/>
</dbReference>
<feature type="transmembrane region" description="Helical" evidence="16">
    <location>
        <begin position="269"/>
        <end position="288"/>
    </location>
</feature>
<dbReference type="AlphaFoldDB" id="A0A8B2PMA8"/>
<feature type="transmembrane region" description="Helical" evidence="16">
    <location>
        <begin position="406"/>
        <end position="426"/>
    </location>
</feature>
<feature type="transmembrane region" description="Helical" evidence="16">
    <location>
        <begin position="348"/>
        <end position="373"/>
    </location>
</feature>
<reference evidence="17 18" key="1">
    <citation type="submission" date="2013-04" db="EMBL/GenBank/DDBJ databases">
        <title>Hyphomonas sp. T24B3 Genome Sequencing.</title>
        <authorList>
            <person name="Lai Q."/>
            <person name="Shao Z."/>
        </authorList>
    </citation>
    <scope>NUCLEOTIDE SEQUENCE [LARGE SCALE GENOMIC DNA]</scope>
    <source>
        <strain evidence="17 18">T24B3</strain>
    </source>
</reference>
<dbReference type="Gene3D" id="1.20.1730.10">
    <property type="entry name" value="Sodium/glucose cotransporter"/>
    <property type="match status" value="1"/>
</dbReference>
<comment type="catalytic activity">
    <reaction evidence="12">
        <text>L-proline(in) + Na(+)(in) = L-proline(out) + Na(+)(out)</text>
        <dbReference type="Rhea" id="RHEA:28967"/>
        <dbReference type="ChEBI" id="CHEBI:29101"/>
        <dbReference type="ChEBI" id="CHEBI:60039"/>
    </reaction>
</comment>
<feature type="transmembrane region" description="Helical" evidence="16">
    <location>
        <begin position="464"/>
        <end position="484"/>
    </location>
</feature>
<dbReference type="Proteomes" id="UP000249123">
    <property type="component" value="Unassembled WGS sequence"/>
</dbReference>
<dbReference type="GO" id="GO:0005298">
    <property type="term" value="F:proline:sodium symporter activity"/>
    <property type="evidence" value="ECO:0007669"/>
    <property type="project" value="UniProtKB-UniRule"/>
</dbReference>
<keyword evidence="10 16" id="KW-0472">Membrane</keyword>
<evidence type="ECO:0000256" key="12">
    <source>
        <dbReference type="ARBA" id="ARBA00033708"/>
    </source>
</evidence>
<dbReference type="PROSITE" id="PS00456">
    <property type="entry name" value="NA_SOLUT_SYMP_1"/>
    <property type="match status" value="1"/>
</dbReference>
<feature type="transmembrane region" description="Helical" evidence="16">
    <location>
        <begin position="146"/>
        <end position="164"/>
    </location>
</feature>
<keyword evidence="18" id="KW-1185">Reference proteome</keyword>
<evidence type="ECO:0000313" key="17">
    <source>
        <dbReference type="EMBL" id="RAN34669.1"/>
    </source>
</evidence>
<keyword evidence="7 16" id="KW-1133">Transmembrane helix</keyword>
<name>A0A8B2PMA8_9PROT</name>
<evidence type="ECO:0000256" key="9">
    <source>
        <dbReference type="ARBA" id="ARBA00023065"/>
    </source>
</evidence>
<dbReference type="InterPro" id="IPR001734">
    <property type="entry name" value="Na/solute_symporter"/>
</dbReference>
<dbReference type="PROSITE" id="PS50283">
    <property type="entry name" value="NA_SOLUT_SYMP_3"/>
    <property type="match status" value="1"/>
</dbReference>
<feature type="transmembrane region" description="Helical" evidence="16">
    <location>
        <begin position="217"/>
        <end position="237"/>
    </location>
</feature>
<dbReference type="Pfam" id="PF00474">
    <property type="entry name" value="SSF"/>
    <property type="match status" value="1"/>
</dbReference>
<dbReference type="PANTHER" id="PTHR48086:SF3">
    <property type="entry name" value="SODIUM_PROLINE SYMPORTER"/>
    <property type="match status" value="1"/>
</dbReference>
<feature type="transmembrane region" description="Helical" evidence="16">
    <location>
        <begin position="309"/>
        <end position="333"/>
    </location>
</feature>
<sequence>MVQAPCSSGAFLEIYEDSENNMTISLPEMISLGAYFVLMMLIGLYAYKESTSDVSEYMLGGRNLHPAVGALSAGASDMSGWMLMGLPGAVYVSGFSAAWIAVGLTIGAYLNYRFVAPRLRVYTELADDSITIPDFFEKRFHDSSHALRTISALVIIIFFTVYTSSGIVAGGKLFESAFGLNYQLGLFVTAGVVLAYTVVGGFLAVSLTDFVQGCIMFLALIVVPVIAFFVVGGWSGMEEAILQSPPYIDSVSGAVGPTRDHFFEMWPEGMTFLGLISLLAWGLGYFGQPHIIVRFMAIRSLKDIKTARIIGMSWMLVTVIGAVFVGAVGVAYVNQHDLGADLTDSEAIFILLSQIVFHPLVSGFLLAAILAAIMSTISSQLLVSSSSITEDVYKTFFRREASQTELVMIGRIATVVVSLVAIALAFNPNSNILDLVSNAWAGFGSAFGPIILLSLFWRHLTRDGALAGMIVGAVTVLVWLYVPLVPGEEGAQPLESIVYAMIPGFILSGLAAYLVSKFGRNVKPHVADRFDDMSTHMAENQ</sequence>
<dbReference type="PANTHER" id="PTHR48086">
    <property type="entry name" value="SODIUM/PROLINE SYMPORTER-RELATED"/>
    <property type="match status" value="1"/>
</dbReference>
<keyword evidence="16" id="KW-0029">Amino-acid transport</keyword>
<evidence type="ECO:0000256" key="11">
    <source>
        <dbReference type="ARBA" id="ARBA00023201"/>
    </source>
</evidence>
<organism evidence="17 18">
    <name type="scientific">Hyphomonas pacifica</name>
    <dbReference type="NCBI Taxonomy" id="1280941"/>
    <lineage>
        <taxon>Bacteria</taxon>
        <taxon>Pseudomonadati</taxon>
        <taxon>Pseudomonadota</taxon>
        <taxon>Alphaproteobacteria</taxon>
        <taxon>Hyphomonadales</taxon>
        <taxon>Hyphomonadaceae</taxon>
        <taxon>Hyphomonas</taxon>
    </lineage>
</organism>
<comment type="function">
    <text evidence="16">Catalyzes the sodium-dependent uptake of extracellular L-proline.</text>
</comment>
<feature type="transmembrane region" description="Helical" evidence="16">
    <location>
        <begin position="496"/>
        <end position="515"/>
    </location>
</feature>
<feature type="transmembrane region" description="Helical" evidence="16">
    <location>
        <begin position="90"/>
        <end position="110"/>
    </location>
</feature>
<dbReference type="EMBL" id="AWFB01000009">
    <property type="protein sequence ID" value="RAN34669.1"/>
    <property type="molecule type" value="Genomic_DNA"/>
</dbReference>
<evidence type="ECO:0000313" key="18">
    <source>
        <dbReference type="Proteomes" id="UP000249123"/>
    </source>
</evidence>
<dbReference type="CDD" id="cd11475">
    <property type="entry name" value="SLC5sbd_PutP"/>
    <property type="match status" value="1"/>
</dbReference>
<evidence type="ECO:0000256" key="10">
    <source>
        <dbReference type="ARBA" id="ARBA00023136"/>
    </source>
</evidence>
<keyword evidence="4" id="KW-1003">Cell membrane</keyword>
<dbReference type="InterPro" id="IPR018212">
    <property type="entry name" value="Na/solute_symporter_CS"/>
</dbReference>
<evidence type="ECO:0000256" key="5">
    <source>
        <dbReference type="ARBA" id="ARBA00022692"/>
    </source>
</evidence>
<feature type="transmembrane region" description="Helical" evidence="16">
    <location>
        <begin position="438"/>
        <end position="457"/>
    </location>
</feature>
<keyword evidence="6 16" id="KW-0769">Symport</keyword>
<dbReference type="GO" id="GO:0015193">
    <property type="term" value="F:L-proline transmembrane transporter activity"/>
    <property type="evidence" value="ECO:0007669"/>
    <property type="project" value="TreeGrafter"/>
</dbReference>
<keyword evidence="3 16" id="KW-0813">Transport</keyword>
<dbReference type="NCBIfam" id="TIGR02121">
    <property type="entry name" value="Na_Pro_sym"/>
    <property type="match status" value="1"/>
</dbReference>
<evidence type="ECO:0000256" key="16">
    <source>
        <dbReference type="RuleBase" id="RU366012"/>
    </source>
</evidence>
<dbReference type="InterPro" id="IPR011851">
    <property type="entry name" value="Na/Pro_symporter"/>
</dbReference>
<feature type="transmembrane region" description="Helical" evidence="16">
    <location>
        <begin position="29"/>
        <end position="47"/>
    </location>
</feature>
<evidence type="ECO:0000256" key="4">
    <source>
        <dbReference type="ARBA" id="ARBA00022475"/>
    </source>
</evidence>
<evidence type="ECO:0000256" key="8">
    <source>
        <dbReference type="ARBA" id="ARBA00023053"/>
    </source>
</evidence>
<proteinExistence type="inferred from homology"/>
<evidence type="ECO:0000256" key="3">
    <source>
        <dbReference type="ARBA" id="ARBA00022448"/>
    </source>
</evidence>
<evidence type="ECO:0000256" key="14">
    <source>
        <dbReference type="ARBA" id="ARBA00082709"/>
    </source>
</evidence>
<dbReference type="GO" id="GO:0005886">
    <property type="term" value="C:plasma membrane"/>
    <property type="evidence" value="ECO:0007669"/>
    <property type="project" value="UniProtKB-SubCell"/>
</dbReference>
<dbReference type="GO" id="GO:0015824">
    <property type="term" value="P:proline transport"/>
    <property type="evidence" value="ECO:0007669"/>
    <property type="project" value="UniProtKB-UniRule"/>
</dbReference>
<evidence type="ECO:0000256" key="7">
    <source>
        <dbReference type="ARBA" id="ARBA00022989"/>
    </source>
</evidence>
<comment type="subcellular location">
    <subcellularLocation>
        <location evidence="16">Cell inner membrane</location>
        <topology evidence="16">Multi-pass membrane protein</topology>
    </subcellularLocation>
    <subcellularLocation>
        <location evidence="1">Cell membrane</location>
        <topology evidence="1">Multi-pass membrane protein</topology>
    </subcellularLocation>
</comment>
<dbReference type="InterPro" id="IPR050277">
    <property type="entry name" value="Sodium:Solute_Symporter"/>
</dbReference>
<dbReference type="InterPro" id="IPR038377">
    <property type="entry name" value="Na/Glc_symporter_sf"/>
</dbReference>
<protein>
    <recommendedName>
        <fullName evidence="13 16">Sodium/proline symporter</fullName>
    </recommendedName>
    <alternativeName>
        <fullName evidence="14 16">Proline permease</fullName>
    </alternativeName>
</protein>
<evidence type="ECO:0000256" key="1">
    <source>
        <dbReference type="ARBA" id="ARBA00004651"/>
    </source>
</evidence>
<evidence type="ECO:0000256" key="15">
    <source>
        <dbReference type="RuleBase" id="RU362091"/>
    </source>
</evidence>
<accession>A0A8B2PMA8</accession>
<keyword evidence="11 16" id="KW-0739">Sodium transport</keyword>
<evidence type="ECO:0000256" key="2">
    <source>
        <dbReference type="ARBA" id="ARBA00006434"/>
    </source>
</evidence>
<dbReference type="FunFam" id="1.20.1730.10:FF:000002">
    <property type="entry name" value="Sodium/proline symporter"/>
    <property type="match status" value="1"/>
</dbReference>
<keyword evidence="8 16" id="KW-0915">Sodium</keyword>
<comment type="caution">
    <text evidence="17">The sequence shown here is derived from an EMBL/GenBank/DDBJ whole genome shotgun (WGS) entry which is preliminary data.</text>
</comment>
<gene>
    <name evidence="17" type="ORF">HY3_10190</name>
</gene>
<keyword evidence="16" id="KW-0997">Cell inner membrane</keyword>
<keyword evidence="9 16" id="KW-0406">Ion transport</keyword>